<dbReference type="Gramene" id="KJB63295">
    <property type="protein sequence ID" value="KJB63295"/>
    <property type="gene ID" value="B456_010G124900"/>
</dbReference>
<keyword evidence="2" id="KW-1185">Reference proteome</keyword>
<dbReference type="Proteomes" id="UP000032304">
    <property type="component" value="Chromosome 10"/>
</dbReference>
<evidence type="ECO:0000313" key="1">
    <source>
        <dbReference type="EMBL" id="KJB63295.1"/>
    </source>
</evidence>
<dbReference type="AlphaFoldDB" id="A0A0D2V2Z4"/>
<gene>
    <name evidence="1" type="ORF">B456_010G124900</name>
</gene>
<organism evidence="1 2">
    <name type="scientific">Gossypium raimondii</name>
    <name type="common">Peruvian cotton</name>
    <name type="synonym">Gossypium klotzschianum subsp. raimondii</name>
    <dbReference type="NCBI Taxonomy" id="29730"/>
    <lineage>
        <taxon>Eukaryota</taxon>
        <taxon>Viridiplantae</taxon>
        <taxon>Streptophyta</taxon>
        <taxon>Embryophyta</taxon>
        <taxon>Tracheophyta</taxon>
        <taxon>Spermatophyta</taxon>
        <taxon>Magnoliopsida</taxon>
        <taxon>eudicotyledons</taxon>
        <taxon>Gunneridae</taxon>
        <taxon>Pentapetalae</taxon>
        <taxon>rosids</taxon>
        <taxon>malvids</taxon>
        <taxon>Malvales</taxon>
        <taxon>Malvaceae</taxon>
        <taxon>Malvoideae</taxon>
        <taxon>Gossypium</taxon>
    </lineage>
</organism>
<sequence length="66" mass="7579">MNSFLRNHQELVICSSQHELLYIRKSAAFKLGCSTKKSLFLIMITPTMKMISSCSEIEFIITNIHT</sequence>
<accession>A0A0D2V2Z4</accession>
<dbReference type="EMBL" id="CM001749">
    <property type="protein sequence ID" value="KJB63295.1"/>
    <property type="molecule type" value="Genomic_DNA"/>
</dbReference>
<name>A0A0D2V2Z4_GOSRA</name>
<evidence type="ECO:0000313" key="2">
    <source>
        <dbReference type="Proteomes" id="UP000032304"/>
    </source>
</evidence>
<reference evidence="1 2" key="1">
    <citation type="journal article" date="2012" name="Nature">
        <title>Repeated polyploidization of Gossypium genomes and the evolution of spinnable cotton fibres.</title>
        <authorList>
            <person name="Paterson A.H."/>
            <person name="Wendel J.F."/>
            <person name="Gundlach H."/>
            <person name="Guo H."/>
            <person name="Jenkins J."/>
            <person name="Jin D."/>
            <person name="Llewellyn D."/>
            <person name="Showmaker K.C."/>
            <person name="Shu S."/>
            <person name="Udall J."/>
            <person name="Yoo M.J."/>
            <person name="Byers R."/>
            <person name="Chen W."/>
            <person name="Doron-Faigenboim A."/>
            <person name="Duke M.V."/>
            <person name="Gong L."/>
            <person name="Grimwood J."/>
            <person name="Grover C."/>
            <person name="Grupp K."/>
            <person name="Hu G."/>
            <person name="Lee T.H."/>
            <person name="Li J."/>
            <person name="Lin L."/>
            <person name="Liu T."/>
            <person name="Marler B.S."/>
            <person name="Page J.T."/>
            <person name="Roberts A.W."/>
            <person name="Romanel E."/>
            <person name="Sanders W.S."/>
            <person name="Szadkowski E."/>
            <person name="Tan X."/>
            <person name="Tang H."/>
            <person name="Xu C."/>
            <person name="Wang J."/>
            <person name="Wang Z."/>
            <person name="Zhang D."/>
            <person name="Zhang L."/>
            <person name="Ashrafi H."/>
            <person name="Bedon F."/>
            <person name="Bowers J.E."/>
            <person name="Brubaker C.L."/>
            <person name="Chee P.W."/>
            <person name="Das S."/>
            <person name="Gingle A.R."/>
            <person name="Haigler C.H."/>
            <person name="Harker D."/>
            <person name="Hoffmann L.V."/>
            <person name="Hovav R."/>
            <person name="Jones D.C."/>
            <person name="Lemke C."/>
            <person name="Mansoor S."/>
            <person name="ur Rahman M."/>
            <person name="Rainville L.N."/>
            <person name="Rambani A."/>
            <person name="Reddy U.K."/>
            <person name="Rong J.K."/>
            <person name="Saranga Y."/>
            <person name="Scheffler B.E."/>
            <person name="Scheffler J.A."/>
            <person name="Stelly D.M."/>
            <person name="Triplett B.A."/>
            <person name="Van Deynze A."/>
            <person name="Vaslin M.F."/>
            <person name="Waghmare V.N."/>
            <person name="Walford S.A."/>
            <person name="Wright R.J."/>
            <person name="Zaki E.A."/>
            <person name="Zhang T."/>
            <person name="Dennis E.S."/>
            <person name="Mayer K.F."/>
            <person name="Peterson D.G."/>
            <person name="Rokhsar D.S."/>
            <person name="Wang X."/>
            <person name="Schmutz J."/>
        </authorList>
    </citation>
    <scope>NUCLEOTIDE SEQUENCE [LARGE SCALE GENOMIC DNA]</scope>
</reference>
<protein>
    <submittedName>
        <fullName evidence="1">Uncharacterized protein</fullName>
    </submittedName>
</protein>
<proteinExistence type="predicted"/>